<sequence length="195" mass="21644">MSLVHLLDIMRRSELAFSGSPESRLTAQEIQALTSNLPQVTESDVKTAGHIDSVCPICFNTFLSILAEEETALALDSPAHPVEELGVTKLHKTCGHFFCRRDIKKWIGDGNDSCPSCRTPFIPGSRGPRDESPLPPQVANEFLQQFIVESTAAPINPIMPPHHLPTLAVTSDEMYGHRETRRRNAERSEYSGMYS</sequence>
<evidence type="ECO:0000313" key="1">
    <source>
        <dbReference type="EMBL" id="KAH7916085.1"/>
    </source>
</evidence>
<gene>
    <name evidence="1" type="ORF">BJ138DRAFT_682743</name>
</gene>
<evidence type="ECO:0000313" key="2">
    <source>
        <dbReference type="Proteomes" id="UP000790377"/>
    </source>
</evidence>
<comment type="caution">
    <text evidence="1">The sequence shown here is derived from an EMBL/GenBank/DDBJ whole genome shotgun (WGS) entry which is preliminary data.</text>
</comment>
<proteinExistence type="predicted"/>
<protein>
    <submittedName>
        <fullName evidence="1">Uncharacterized protein</fullName>
    </submittedName>
</protein>
<dbReference type="Proteomes" id="UP000790377">
    <property type="component" value="Unassembled WGS sequence"/>
</dbReference>
<keyword evidence="2" id="KW-1185">Reference proteome</keyword>
<reference evidence="1" key="1">
    <citation type="journal article" date="2021" name="New Phytol.">
        <title>Evolutionary innovations through gain and loss of genes in the ectomycorrhizal Boletales.</title>
        <authorList>
            <person name="Wu G."/>
            <person name="Miyauchi S."/>
            <person name="Morin E."/>
            <person name="Kuo A."/>
            <person name="Drula E."/>
            <person name="Varga T."/>
            <person name="Kohler A."/>
            <person name="Feng B."/>
            <person name="Cao Y."/>
            <person name="Lipzen A."/>
            <person name="Daum C."/>
            <person name="Hundley H."/>
            <person name="Pangilinan J."/>
            <person name="Johnson J."/>
            <person name="Barry K."/>
            <person name="LaButti K."/>
            <person name="Ng V."/>
            <person name="Ahrendt S."/>
            <person name="Min B."/>
            <person name="Choi I.G."/>
            <person name="Park H."/>
            <person name="Plett J.M."/>
            <person name="Magnuson J."/>
            <person name="Spatafora J.W."/>
            <person name="Nagy L.G."/>
            <person name="Henrissat B."/>
            <person name="Grigoriev I.V."/>
            <person name="Yang Z.L."/>
            <person name="Xu J."/>
            <person name="Martin F.M."/>
        </authorList>
    </citation>
    <scope>NUCLEOTIDE SEQUENCE</scope>
    <source>
        <strain evidence="1">ATCC 28755</strain>
    </source>
</reference>
<organism evidence="1 2">
    <name type="scientific">Hygrophoropsis aurantiaca</name>
    <dbReference type="NCBI Taxonomy" id="72124"/>
    <lineage>
        <taxon>Eukaryota</taxon>
        <taxon>Fungi</taxon>
        <taxon>Dikarya</taxon>
        <taxon>Basidiomycota</taxon>
        <taxon>Agaricomycotina</taxon>
        <taxon>Agaricomycetes</taxon>
        <taxon>Agaricomycetidae</taxon>
        <taxon>Boletales</taxon>
        <taxon>Coniophorineae</taxon>
        <taxon>Hygrophoropsidaceae</taxon>
        <taxon>Hygrophoropsis</taxon>
    </lineage>
</organism>
<accession>A0ACB8AS94</accession>
<dbReference type="EMBL" id="MU267593">
    <property type="protein sequence ID" value="KAH7916085.1"/>
    <property type="molecule type" value="Genomic_DNA"/>
</dbReference>
<name>A0ACB8AS94_9AGAM</name>